<gene>
    <name evidence="1" type="ORF">GPUH_LOCUS8452</name>
</gene>
<sequence>MDRRVAGNPADLEFKHRKGEIGDIGASATACGDTHDLPKDVAAETHIGFAGDRAYYTADFRRRVGCTGAKSCCMFNIMNSLGGDMQSVGMGVLKA</sequence>
<dbReference type="AlphaFoldDB" id="A0A183DIB4"/>
<dbReference type="EMBL" id="UYRT01024706">
    <property type="protein sequence ID" value="VDK62749.1"/>
    <property type="molecule type" value="Genomic_DNA"/>
</dbReference>
<keyword evidence="2" id="KW-1185">Reference proteome</keyword>
<evidence type="ECO:0000313" key="2">
    <source>
        <dbReference type="Proteomes" id="UP000271098"/>
    </source>
</evidence>
<evidence type="ECO:0000313" key="1">
    <source>
        <dbReference type="EMBL" id="VDK62749.1"/>
    </source>
</evidence>
<proteinExistence type="predicted"/>
<name>A0A183DIB4_9BILA</name>
<reference evidence="3" key="1">
    <citation type="submission" date="2016-06" db="UniProtKB">
        <authorList>
            <consortium name="WormBaseParasite"/>
        </authorList>
    </citation>
    <scope>IDENTIFICATION</scope>
</reference>
<protein>
    <submittedName>
        <fullName evidence="3">Pept_C1 domain-containing protein</fullName>
    </submittedName>
</protein>
<dbReference type="WBParaSite" id="GPUH_0000846401-mRNA-1">
    <property type="protein sequence ID" value="GPUH_0000846401-mRNA-1"/>
    <property type="gene ID" value="GPUH_0000846401"/>
</dbReference>
<accession>A0A183DIB4</accession>
<dbReference type="Proteomes" id="UP000271098">
    <property type="component" value="Unassembled WGS sequence"/>
</dbReference>
<reference evidence="1 2" key="2">
    <citation type="submission" date="2018-11" db="EMBL/GenBank/DDBJ databases">
        <authorList>
            <consortium name="Pathogen Informatics"/>
        </authorList>
    </citation>
    <scope>NUCLEOTIDE SEQUENCE [LARGE SCALE GENOMIC DNA]</scope>
</reference>
<evidence type="ECO:0000313" key="3">
    <source>
        <dbReference type="WBParaSite" id="GPUH_0000846401-mRNA-1"/>
    </source>
</evidence>
<organism evidence="3">
    <name type="scientific">Gongylonema pulchrum</name>
    <dbReference type="NCBI Taxonomy" id="637853"/>
    <lineage>
        <taxon>Eukaryota</taxon>
        <taxon>Metazoa</taxon>
        <taxon>Ecdysozoa</taxon>
        <taxon>Nematoda</taxon>
        <taxon>Chromadorea</taxon>
        <taxon>Rhabditida</taxon>
        <taxon>Spirurina</taxon>
        <taxon>Spiruromorpha</taxon>
        <taxon>Spiruroidea</taxon>
        <taxon>Gongylonematidae</taxon>
        <taxon>Gongylonema</taxon>
    </lineage>
</organism>